<evidence type="ECO:0000313" key="3">
    <source>
        <dbReference type="Proteomes" id="UP001354989"/>
    </source>
</evidence>
<protein>
    <recommendedName>
        <fullName evidence="1">Multidrug resistance protein MdtA-like barrel-sandwich hybrid domain-containing protein</fullName>
    </recommendedName>
</protein>
<sequence>MKKRILSISLAAAIILMAVGIAKTLPSRAEKSKVITSQSISTAVEAEYPQLGDIQQTTHATGKLRATHRYEIFAQADGQLLSSANKFKQGATYRKGQVVLAIDQQEYKMSLLAQKSEFITLATGVLPDLKTDYPEAYPLWHQYLSDLNIHHKLPQLPATDSEQLRFFLTGKGIYSNYYNIKSSEEKLDKYTIYAPFDGVVTDSKIEAGTAVRSGTELGTMISSKSFDLEVTVPLKEMAQIKIGTKAKLSSTEIDGEWSGQVIRISGDIDQASQSVKVFIRTSGASLREGMFLNAEIKGAPFKHAMSIDRKMIDNNQKIWAIKDGKLHRQQVTVLATEGPIAIIQGVDEGTALLKTVIKSAYEGMPVHIAKKS</sequence>
<evidence type="ECO:0000259" key="1">
    <source>
        <dbReference type="Pfam" id="PF25917"/>
    </source>
</evidence>
<evidence type="ECO:0000313" key="2">
    <source>
        <dbReference type="EMBL" id="BDC98116.1"/>
    </source>
</evidence>
<dbReference type="Gene3D" id="2.40.30.170">
    <property type="match status" value="1"/>
</dbReference>
<reference evidence="2 3" key="1">
    <citation type="submission" date="2021-12" db="EMBL/GenBank/DDBJ databases">
        <title>Genome sequencing of bacteria with rrn-lacking chromosome and rrn-plasmid.</title>
        <authorList>
            <person name="Anda M."/>
            <person name="Iwasaki W."/>
        </authorList>
    </citation>
    <scope>NUCLEOTIDE SEQUENCE [LARGE SCALE GENOMIC DNA]</scope>
    <source>
        <strain evidence="2 3">NBRC 101262</strain>
    </source>
</reference>
<dbReference type="RefSeq" id="WP_338397502.1">
    <property type="nucleotide sequence ID" value="NZ_AP025292.1"/>
</dbReference>
<dbReference type="PANTHER" id="PTHR30469">
    <property type="entry name" value="MULTIDRUG RESISTANCE PROTEIN MDTA"/>
    <property type="match status" value="1"/>
</dbReference>
<dbReference type="Gene3D" id="2.40.50.100">
    <property type="match status" value="1"/>
</dbReference>
<accession>A0ABM7VBL2</accession>
<dbReference type="Proteomes" id="UP001354989">
    <property type="component" value="Chromosome"/>
</dbReference>
<keyword evidence="3" id="KW-1185">Reference proteome</keyword>
<dbReference type="Gene3D" id="1.10.287.470">
    <property type="entry name" value="Helix hairpin bin"/>
    <property type="match status" value="1"/>
</dbReference>
<gene>
    <name evidence="2" type="ORF">PEPS_03970</name>
</gene>
<proteinExistence type="predicted"/>
<feature type="domain" description="Multidrug resistance protein MdtA-like barrel-sandwich hybrid" evidence="1">
    <location>
        <begin position="71"/>
        <end position="219"/>
    </location>
</feature>
<organism evidence="2 3">
    <name type="scientific">Persicobacter psychrovividus</name>
    <dbReference type="NCBI Taxonomy" id="387638"/>
    <lineage>
        <taxon>Bacteria</taxon>
        <taxon>Pseudomonadati</taxon>
        <taxon>Bacteroidota</taxon>
        <taxon>Cytophagia</taxon>
        <taxon>Cytophagales</taxon>
        <taxon>Persicobacteraceae</taxon>
        <taxon>Persicobacter</taxon>
    </lineage>
</organism>
<dbReference type="SUPFAM" id="SSF111369">
    <property type="entry name" value="HlyD-like secretion proteins"/>
    <property type="match status" value="1"/>
</dbReference>
<name>A0ABM7VBL2_9BACT</name>
<dbReference type="InterPro" id="IPR058625">
    <property type="entry name" value="MdtA-like_BSH"/>
</dbReference>
<dbReference type="EMBL" id="AP025292">
    <property type="protein sequence ID" value="BDC98116.1"/>
    <property type="molecule type" value="Genomic_DNA"/>
</dbReference>
<dbReference type="Gene3D" id="2.40.420.20">
    <property type="match status" value="1"/>
</dbReference>
<dbReference type="Pfam" id="PF25917">
    <property type="entry name" value="BSH_RND"/>
    <property type="match status" value="1"/>
</dbReference>